<dbReference type="EnsemblMetazoa" id="AMAM018373-RA">
    <property type="protein sequence ID" value="AMAM018373-PA"/>
    <property type="gene ID" value="AMAM018373"/>
</dbReference>
<evidence type="ECO:0000313" key="1">
    <source>
        <dbReference type="EnsemblMetazoa" id="AMAM018373-PA"/>
    </source>
</evidence>
<reference evidence="1" key="2">
    <citation type="submission" date="2020-05" db="UniProtKB">
        <authorList>
            <consortium name="EnsemblMetazoa"/>
        </authorList>
    </citation>
    <scope>IDENTIFICATION</scope>
    <source>
        <strain evidence="1">maculatus3</strain>
    </source>
</reference>
<proteinExistence type="predicted"/>
<accession>A0A182T2M5</accession>
<keyword evidence="2" id="KW-1185">Reference proteome</keyword>
<reference evidence="2" key="1">
    <citation type="submission" date="2013-09" db="EMBL/GenBank/DDBJ databases">
        <title>The Genome Sequence of Anopheles maculatus species B.</title>
        <authorList>
            <consortium name="The Broad Institute Genomics Platform"/>
            <person name="Neafsey D.E."/>
            <person name="Besansky N."/>
            <person name="Howell P."/>
            <person name="Walton C."/>
            <person name="Young S.K."/>
            <person name="Zeng Q."/>
            <person name="Gargeya S."/>
            <person name="Fitzgerald M."/>
            <person name="Haas B."/>
            <person name="Abouelleil A."/>
            <person name="Allen A.W."/>
            <person name="Alvarado L."/>
            <person name="Arachchi H.M."/>
            <person name="Berlin A.M."/>
            <person name="Chapman S.B."/>
            <person name="Gainer-Dewar J."/>
            <person name="Goldberg J."/>
            <person name="Griggs A."/>
            <person name="Gujja S."/>
            <person name="Hansen M."/>
            <person name="Howarth C."/>
            <person name="Imamovic A."/>
            <person name="Ireland A."/>
            <person name="Larimer J."/>
            <person name="McCowan C."/>
            <person name="Murphy C."/>
            <person name="Pearson M."/>
            <person name="Poon T.W."/>
            <person name="Priest M."/>
            <person name="Roberts A."/>
            <person name="Saif S."/>
            <person name="Shea T."/>
            <person name="Sisk P."/>
            <person name="Sykes S."/>
            <person name="Wortman J."/>
            <person name="Nusbaum C."/>
            <person name="Birren B."/>
        </authorList>
    </citation>
    <scope>NUCLEOTIDE SEQUENCE [LARGE SCALE GENOMIC DNA]</scope>
    <source>
        <strain evidence="2">maculatus3</strain>
    </source>
</reference>
<name>A0A182T2M5_9DIPT</name>
<sequence length="100" mass="11517">MERKWMRTVRPVRSRTVTARPRVVRWRRSSSVVVSDLRDCTHYSRAKSVNTSRAVFVSGSPTIPPRSVRALTALLGRCFVPRKRAGRCLMRTPPMFWDGT</sequence>
<evidence type="ECO:0000313" key="2">
    <source>
        <dbReference type="Proteomes" id="UP000075901"/>
    </source>
</evidence>
<protein>
    <submittedName>
        <fullName evidence="1">Uncharacterized protein</fullName>
    </submittedName>
</protein>
<dbReference type="Proteomes" id="UP000075901">
    <property type="component" value="Unassembled WGS sequence"/>
</dbReference>
<dbReference type="AlphaFoldDB" id="A0A182T2M5"/>
<organism evidence="1 2">
    <name type="scientific">Anopheles maculatus</name>
    <dbReference type="NCBI Taxonomy" id="74869"/>
    <lineage>
        <taxon>Eukaryota</taxon>
        <taxon>Metazoa</taxon>
        <taxon>Ecdysozoa</taxon>
        <taxon>Arthropoda</taxon>
        <taxon>Hexapoda</taxon>
        <taxon>Insecta</taxon>
        <taxon>Pterygota</taxon>
        <taxon>Neoptera</taxon>
        <taxon>Endopterygota</taxon>
        <taxon>Diptera</taxon>
        <taxon>Nematocera</taxon>
        <taxon>Culicoidea</taxon>
        <taxon>Culicidae</taxon>
        <taxon>Anophelinae</taxon>
        <taxon>Anopheles</taxon>
        <taxon>Anopheles maculatus group</taxon>
    </lineage>
</organism>
<dbReference type="VEuPathDB" id="VectorBase:AMAM018373"/>